<protein>
    <submittedName>
        <fullName evidence="1">Uncharacterized protein</fullName>
    </submittedName>
</protein>
<gene>
    <name evidence="1" type="ORF">PACLA_8A080943</name>
</gene>
<sequence>MSHLPDNFVGFYHTESNETVGTGETGDESLPTKLDPIEHGPLTYVAGYVVSKLFQTNKRKAGKTNEELHLLLQGMKSSDQSSSFISARTR</sequence>
<proteinExistence type="predicted"/>
<evidence type="ECO:0000313" key="2">
    <source>
        <dbReference type="Proteomes" id="UP001152795"/>
    </source>
</evidence>
<accession>A0A6S7GM08</accession>
<name>A0A6S7GM08_PARCT</name>
<reference evidence="1" key="1">
    <citation type="submission" date="2020-04" db="EMBL/GenBank/DDBJ databases">
        <authorList>
            <person name="Alioto T."/>
            <person name="Alioto T."/>
            <person name="Gomez Garrido J."/>
        </authorList>
    </citation>
    <scope>NUCLEOTIDE SEQUENCE</scope>
    <source>
        <strain evidence="1">A484AB</strain>
    </source>
</reference>
<evidence type="ECO:0000313" key="1">
    <source>
        <dbReference type="EMBL" id="CAB3990426.1"/>
    </source>
</evidence>
<comment type="caution">
    <text evidence="1">The sequence shown here is derived from an EMBL/GenBank/DDBJ whole genome shotgun (WGS) entry which is preliminary data.</text>
</comment>
<dbReference type="EMBL" id="CACRXK020001655">
    <property type="protein sequence ID" value="CAB3990426.1"/>
    <property type="molecule type" value="Genomic_DNA"/>
</dbReference>
<organism evidence="1 2">
    <name type="scientific">Paramuricea clavata</name>
    <name type="common">Red gorgonian</name>
    <name type="synonym">Violescent sea-whip</name>
    <dbReference type="NCBI Taxonomy" id="317549"/>
    <lineage>
        <taxon>Eukaryota</taxon>
        <taxon>Metazoa</taxon>
        <taxon>Cnidaria</taxon>
        <taxon>Anthozoa</taxon>
        <taxon>Octocorallia</taxon>
        <taxon>Malacalcyonacea</taxon>
        <taxon>Plexauridae</taxon>
        <taxon>Paramuricea</taxon>
    </lineage>
</organism>
<feature type="non-terminal residue" evidence="1">
    <location>
        <position position="90"/>
    </location>
</feature>
<dbReference type="Proteomes" id="UP001152795">
    <property type="component" value="Unassembled WGS sequence"/>
</dbReference>
<dbReference type="AlphaFoldDB" id="A0A6S7GM08"/>
<keyword evidence="2" id="KW-1185">Reference proteome</keyword>